<dbReference type="RefSeq" id="WP_083559060.1">
    <property type="nucleotide sequence ID" value="NZ_AQQV01000001.1"/>
</dbReference>
<comment type="caution">
    <text evidence="8">The sequence shown here is derived from an EMBL/GenBank/DDBJ whole genome shotgun (WGS) entry which is preliminary data.</text>
</comment>
<dbReference type="PROSITE" id="PS00523">
    <property type="entry name" value="SULFATASE_1"/>
    <property type="match status" value="1"/>
</dbReference>
<dbReference type="GO" id="GO:0004065">
    <property type="term" value="F:arylsulfatase activity"/>
    <property type="evidence" value="ECO:0007669"/>
    <property type="project" value="TreeGrafter"/>
</dbReference>
<dbReference type="STRING" id="1317117.ATO7_01025"/>
<gene>
    <name evidence="8" type="ORF">ATO7_01025</name>
</gene>
<feature type="chain" id="PRO_5011003283" evidence="6">
    <location>
        <begin position="29"/>
        <end position="587"/>
    </location>
</feature>
<dbReference type="InterPro" id="IPR050738">
    <property type="entry name" value="Sulfatase"/>
</dbReference>
<accession>A0A1Y1SFH2</accession>
<keyword evidence="6" id="KW-0732">Signal</keyword>
<keyword evidence="4" id="KW-0106">Calcium</keyword>
<dbReference type="Gene3D" id="3.30.1120.10">
    <property type="match status" value="1"/>
</dbReference>
<evidence type="ECO:0000256" key="5">
    <source>
        <dbReference type="SAM" id="Phobius"/>
    </source>
</evidence>
<dbReference type="InterPro" id="IPR017850">
    <property type="entry name" value="Alkaline_phosphatase_core_sf"/>
</dbReference>
<dbReference type="InterPro" id="IPR000917">
    <property type="entry name" value="Sulfatase_N"/>
</dbReference>
<dbReference type="EMBL" id="AQQV01000001">
    <property type="protein sequence ID" value="ORE88414.1"/>
    <property type="molecule type" value="Genomic_DNA"/>
</dbReference>
<keyword evidence="3" id="KW-0378">Hydrolase</keyword>
<keyword evidence="5" id="KW-0812">Transmembrane</keyword>
<protein>
    <submittedName>
        <fullName evidence="8">Sulfatase</fullName>
    </submittedName>
</protein>
<organism evidence="8 9">
    <name type="scientific">Oceanococcus atlanticus</name>
    <dbReference type="NCBI Taxonomy" id="1317117"/>
    <lineage>
        <taxon>Bacteria</taxon>
        <taxon>Pseudomonadati</taxon>
        <taxon>Pseudomonadota</taxon>
        <taxon>Gammaproteobacteria</taxon>
        <taxon>Chromatiales</taxon>
        <taxon>Oceanococcaceae</taxon>
        <taxon>Oceanococcus</taxon>
    </lineage>
</organism>
<name>A0A1Y1SFH2_9GAMM</name>
<evidence type="ECO:0000313" key="9">
    <source>
        <dbReference type="Proteomes" id="UP000192342"/>
    </source>
</evidence>
<dbReference type="AlphaFoldDB" id="A0A1Y1SFH2"/>
<dbReference type="InterPro" id="IPR024607">
    <property type="entry name" value="Sulfatase_CS"/>
</dbReference>
<keyword evidence="5" id="KW-1133">Transmembrane helix</keyword>
<feature type="domain" description="Sulfatase N-terminal" evidence="7">
    <location>
        <begin position="34"/>
        <end position="438"/>
    </location>
</feature>
<dbReference type="PANTHER" id="PTHR42693:SF33">
    <property type="entry name" value="ARYLSULFATASE"/>
    <property type="match status" value="1"/>
</dbReference>
<proteinExistence type="inferred from homology"/>
<evidence type="ECO:0000256" key="2">
    <source>
        <dbReference type="ARBA" id="ARBA00022723"/>
    </source>
</evidence>
<evidence type="ECO:0000259" key="7">
    <source>
        <dbReference type="Pfam" id="PF00884"/>
    </source>
</evidence>
<dbReference type="SUPFAM" id="SSF53649">
    <property type="entry name" value="Alkaline phosphatase-like"/>
    <property type="match status" value="1"/>
</dbReference>
<sequence length="587" mass="65246">MDDLRISASCRCLIAVTLALGVFGNAAASTAERPNIVLIMADDLGYTDLGVYGGEVSTPNINALAERGTLLTSYHTSPLCSPSRAMLMTGVESHRAGLGNLPETTPLSFRGEPAYLGRLNERVETLATRLKRAGYRTYMTGKWHLGKDPRSLPNARGFDRSFALEASGADNWEQKPYLPIYPEAPWYEDGHPTTLPDDFYSSRFLVDKLIEYIDSGANQNNPFFAYLAFQAVHIPVQAPREYVERYNGVYDAGWDAIRKARHERAVELGIVDADAPIGAMPEGLRDWNQLDQPTRERLAMNMQVNAGMIEAMDHHIGRLIEHLKASGDYDNTTFVFLSDNGPEHNDPLETPGMALWLDWVDYSLDLDTLGEKGTYGYIGPEFASAAASPHALFKFYTGEGGVRVPAIFSGASIPGPAQIRQPSFVIDIAPTLLEIAGVSRDSPEGIEAIRGRSLLSALQQSEQPVREDQDIVAFETAGNVALFMGDYKLSRNRPRYGDGQWKLFNIATDPGETRDLSADQPERFRLMREHYDAWAEDVGALEVPEGYDARRQLSINSMHDRALRYGPWLLLALVVLVMWRRQRKNAA</sequence>
<evidence type="ECO:0000256" key="4">
    <source>
        <dbReference type="ARBA" id="ARBA00022837"/>
    </source>
</evidence>
<keyword evidence="5" id="KW-0472">Membrane</keyword>
<evidence type="ECO:0000256" key="3">
    <source>
        <dbReference type="ARBA" id="ARBA00022801"/>
    </source>
</evidence>
<dbReference type="GO" id="GO:0046872">
    <property type="term" value="F:metal ion binding"/>
    <property type="evidence" value="ECO:0007669"/>
    <property type="project" value="UniProtKB-KW"/>
</dbReference>
<evidence type="ECO:0000256" key="6">
    <source>
        <dbReference type="SAM" id="SignalP"/>
    </source>
</evidence>
<comment type="similarity">
    <text evidence="1">Belongs to the sulfatase family.</text>
</comment>
<evidence type="ECO:0000256" key="1">
    <source>
        <dbReference type="ARBA" id="ARBA00008779"/>
    </source>
</evidence>
<dbReference type="Pfam" id="PF00884">
    <property type="entry name" value="Sulfatase"/>
    <property type="match status" value="1"/>
</dbReference>
<feature type="signal peptide" evidence="6">
    <location>
        <begin position="1"/>
        <end position="28"/>
    </location>
</feature>
<feature type="transmembrane region" description="Helical" evidence="5">
    <location>
        <begin position="562"/>
        <end position="579"/>
    </location>
</feature>
<dbReference type="PANTHER" id="PTHR42693">
    <property type="entry name" value="ARYLSULFATASE FAMILY MEMBER"/>
    <property type="match status" value="1"/>
</dbReference>
<dbReference type="CDD" id="cd16025">
    <property type="entry name" value="PAS_like"/>
    <property type="match status" value="1"/>
</dbReference>
<dbReference type="Proteomes" id="UP000192342">
    <property type="component" value="Unassembled WGS sequence"/>
</dbReference>
<dbReference type="Gene3D" id="3.40.720.10">
    <property type="entry name" value="Alkaline Phosphatase, subunit A"/>
    <property type="match status" value="1"/>
</dbReference>
<dbReference type="OrthoDB" id="9803751at2"/>
<keyword evidence="2" id="KW-0479">Metal-binding</keyword>
<keyword evidence="9" id="KW-1185">Reference proteome</keyword>
<reference evidence="8 9" key="1">
    <citation type="submission" date="2013-04" db="EMBL/GenBank/DDBJ databases">
        <title>Oceanococcus atlanticus 22II-S10r2 Genome Sequencing.</title>
        <authorList>
            <person name="Lai Q."/>
            <person name="Li G."/>
            <person name="Shao Z."/>
        </authorList>
    </citation>
    <scope>NUCLEOTIDE SEQUENCE [LARGE SCALE GENOMIC DNA]</scope>
    <source>
        <strain evidence="8 9">22II-S10r2</strain>
    </source>
</reference>
<evidence type="ECO:0000313" key="8">
    <source>
        <dbReference type="EMBL" id="ORE88414.1"/>
    </source>
</evidence>